<feature type="domain" description="SnoaL-like" evidence="1">
    <location>
        <begin position="21"/>
        <end position="110"/>
    </location>
</feature>
<accession>A0A845DN22</accession>
<dbReference type="Gene3D" id="3.10.450.50">
    <property type="match status" value="1"/>
</dbReference>
<comment type="caution">
    <text evidence="2">The sequence shown here is derived from an EMBL/GenBank/DDBJ whole genome shotgun (WGS) entry which is preliminary data.</text>
</comment>
<dbReference type="InterPro" id="IPR032710">
    <property type="entry name" value="NTF2-like_dom_sf"/>
</dbReference>
<dbReference type="Proteomes" id="UP000460949">
    <property type="component" value="Unassembled WGS sequence"/>
</dbReference>
<dbReference type="RefSeq" id="WP_160835210.1">
    <property type="nucleotide sequence ID" value="NZ_JAIVAK010000008.1"/>
</dbReference>
<dbReference type="SUPFAM" id="SSF54427">
    <property type="entry name" value="NTF2-like"/>
    <property type="match status" value="1"/>
</dbReference>
<sequence>MKNLDLYFDLFDRSRTSEQAEEELHQLFSEDIVFVLNGDRKEGLENWKAFVRSIYENNVDLKHMYEGWRKHEGTDLYITRWAVCGKLASGKVYTQTGIDKAMLNENGEITYLENIPDQQDLFDAY</sequence>
<dbReference type="AlphaFoldDB" id="A0A845DN22"/>
<evidence type="ECO:0000313" key="2">
    <source>
        <dbReference type="EMBL" id="MYL18763.1"/>
    </source>
</evidence>
<evidence type="ECO:0000313" key="3">
    <source>
        <dbReference type="Proteomes" id="UP000460949"/>
    </source>
</evidence>
<organism evidence="2 3">
    <name type="scientific">Halobacillus litoralis</name>
    <dbReference type="NCBI Taxonomy" id="45668"/>
    <lineage>
        <taxon>Bacteria</taxon>
        <taxon>Bacillati</taxon>
        <taxon>Bacillota</taxon>
        <taxon>Bacilli</taxon>
        <taxon>Bacillales</taxon>
        <taxon>Bacillaceae</taxon>
        <taxon>Halobacillus</taxon>
    </lineage>
</organism>
<reference evidence="2 3" key="1">
    <citation type="submission" date="2019-11" db="EMBL/GenBank/DDBJ databases">
        <title>Genome sequences of 17 halophilic strains isolated from different environments.</title>
        <authorList>
            <person name="Furrow R.E."/>
        </authorList>
    </citation>
    <scope>NUCLEOTIDE SEQUENCE [LARGE SCALE GENOMIC DNA]</scope>
    <source>
        <strain evidence="2 3">22511_23_Filter</strain>
    </source>
</reference>
<dbReference type="EMBL" id="WMET01000001">
    <property type="protein sequence ID" value="MYL18763.1"/>
    <property type="molecule type" value="Genomic_DNA"/>
</dbReference>
<dbReference type="OrthoDB" id="1928996at2"/>
<proteinExistence type="predicted"/>
<name>A0A845DN22_9BACI</name>
<dbReference type="InterPro" id="IPR037401">
    <property type="entry name" value="SnoaL-like"/>
</dbReference>
<gene>
    <name evidence="2" type="ORF">GLW04_02610</name>
</gene>
<dbReference type="Pfam" id="PF12680">
    <property type="entry name" value="SnoaL_2"/>
    <property type="match status" value="1"/>
</dbReference>
<evidence type="ECO:0000259" key="1">
    <source>
        <dbReference type="Pfam" id="PF12680"/>
    </source>
</evidence>
<protein>
    <submittedName>
        <fullName evidence="2">Nuclear transport factor 2 family protein</fullName>
    </submittedName>
</protein>